<sequence>MSVLRMGHVQFLQNNLVVPEDSPAAAAATLRTPLTSPAPSNPDPLSIGGDVMWLAEQSTSEIIQKIQPTKVSELRRRDVIDYVQRLLRGYLGCEVFPFGSVPLKTYLPDGDIDLTALCAPGFEESLAIDVRSVLEAEERNKDSEFEVKDVQFIHAEVKLVKCLVQNIVVDISFNQIGGLSTLCFLEQVLYRFLDHFSKFDWDNYCVSINGPVNISTLPKLNAEVPENDGSELLLSKDFLNLCVRLFSVPTVEGAKFPPKNLNIVDPLKETNNLGRSVSKGNFYRIRSAFGYGARKLGRILLLPKQDIVDEINKFFLNTLERHGSGHRPDVQECVLSVTNGGADGCSENMTVLRPMSTDSTAQLGEPINHQGRLSEALKNMRISDPENCEDNGHVEGNVISGGRLKGDAKDLATRITKGVHRPPSTHYSPRYLSHSSEDGNIPLNHALFSPRASDEMTVTSSNNALHTYGDAINDSVTFSSSSTFQSEDYYSMDNNFIPSDPSNHFESNSTDYREVGISGTVGRSTESNRLANLASDHENHLNSLLFAQWFQDPHWSQESQTLAQTLVVYHQPPPSQNRNKHLWDANRRPPTPKRSMFHQMGSTGVISGPPLPTASNYFSSIPPVHPGAFNMEDLPKPRGTGTYFPNMSHHQPYREKQFVGRGRNHAQQSNGHWQRRNLLRLQTPLPEASLPERFSQETAPPPPPPHMVQVPIVPNGSGWGKAYPNSSESTNQAGWPAVGSGGRRLSPHANGFAVPSAKLEFGTLGPVTLTLSKEPLRQPDVGGSHSPSSSGPTVHSSPRVQKLVQTTNQERTAQMYQLKDDHDFPPLSI</sequence>
<dbReference type="InterPro" id="IPR058920">
    <property type="entry name" value="PAP-OAS1-bd-rel"/>
</dbReference>
<feature type="compositionally biased region" description="Polar residues" evidence="1">
    <location>
        <begin position="724"/>
        <end position="733"/>
    </location>
</feature>
<organism evidence="4 5">
    <name type="scientific">Acorus gramineus</name>
    <name type="common">Dwarf sweet flag</name>
    <dbReference type="NCBI Taxonomy" id="55184"/>
    <lineage>
        <taxon>Eukaryota</taxon>
        <taxon>Viridiplantae</taxon>
        <taxon>Streptophyta</taxon>
        <taxon>Embryophyta</taxon>
        <taxon>Tracheophyta</taxon>
        <taxon>Spermatophyta</taxon>
        <taxon>Magnoliopsida</taxon>
        <taxon>Liliopsida</taxon>
        <taxon>Acoraceae</taxon>
        <taxon>Acorus</taxon>
    </lineage>
</organism>
<dbReference type="PANTHER" id="PTHR45979">
    <property type="entry name" value="PAP/OAS1 SUBSTRATE-BINDING DOMAIN SUPERFAMILY"/>
    <property type="match status" value="1"/>
</dbReference>
<dbReference type="EMBL" id="JAUJYN010000008">
    <property type="protein sequence ID" value="KAK1264483.1"/>
    <property type="molecule type" value="Genomic_DNA"/>
</dbReference>
<evidence type="ECO:0000259" key="3">
    <source>
        <dbReference type="Pfam" id="PF26180"/>
    </source>
</evidence>
<evidence type="ECO:0000313" key="4">
    <source>
        <dbReference type="EMBL" id="KAK1264483.1"/>
    </source>
</evidence>
<evidence type="ECO:0000256" key="1">
    <source>
        <dbReference type="SAM" id="MobiDB-lite"/>
    </source>
</evidence>
<dbReference type="InterPro" id="IPR058921">
    <property type="entry name" value="PAP/OAS1-rel"/>
</dbReference>
<feature type="domain" description="PAP/OAS1 substrate-binding-related" evidence="3">
    <location>
        <begin position="187"/>
        <end position="319"/>
    </location>
</feature>
<dbReference type="InterPro" id="IPR054708">
    <property type="entry name" value="MTPAP-like_central"/>
</dbReference>
<dbReference type="SUPFAM" id="SSF81301">
    <property type="entry name" value="Nucleotidyltransferase"/>
    <property type="match status" value="1"/>
</dbReference>
<dbReference type="InterPro" id="IPR043519">
    <property type="entry name" value="NT_sf"/>
</dbReference>
<dbReference type="SUPFAM" id="SSF81631">
    <property type="entry name" value="PAP/OAS1 substrate-binding domain"/>
    <property type="match status" value="1"/>
</dbReference>
<dbReference type="Pfam" id="PF26180">
    <property type="entry name" value="PAP-OAS1"/>
    <property type="match status" value="1"/>
</dbReference>
<feature type="region of interest" description="Disordered" evidence="1">
    <location>
        <begin position="774"/>
        <end position="829"/>
    </location>
</feature>
<dbReference type="AlphaFoldDB" id="A0AAV9AK02"/>
<reference evidence="4" key="2">
    <citation type="submission" date="2023-06" db="EMBL/GenBank/DDBJ databases">
        <authorList>
            <person name="Ma L."/>
            <person name="Liu K.-W."/>
            <person name="Li Z."/>
            <person name="Hsiao Y.-Y."/>
            <person name="Qi Y."/>
            <person name="Fu T."/>
            <person name="Tang G."/>
            <person name="Zhang D."/>
            <person name="Sun W.-H."/>
            <person name="Liu D.-K."/>
            <person name="Li Y."/>
            <person name="Chen G.-Z."/>
            <person name="Liu X.-D."/>
            <person name="Liao X.-Y."/>
            <person name="Jiang Y.-T."/>
            <person name="Yu X."/>
            <person name="Hao Y."/>
            <person name="Huang J."/>
            <person name="Zhao X.-W."/>
            <person name="Ke S."/>
            <person name="Chen Y.-Y."/>
            <person name="Wu W.-L."/>
            <person name="Hsu J.-L."/>
            <person name="Lin Y.-F."/>
            <person name="Huang M.-D."/>
            <person name="Li C.-Y."/>
            <person name="Huang L."/>
            <person name="Wang Z.-W."/>
            <person name="Zhao X."/>
            <person name="Zhong W.-Y."/>
            <person name="Peng D.-H."/>
            <person name="Ahmad S."/>
            <person name="Lan S."/>
            <person name="Zhang J.-S."/>
            <person name="Tsai W.-C."/>
            <person name="Van De Peer Y."/>
            <person name="Liu Z.-J."/>
        </authorList>
    </citation>
    <scope>NUCLEOTIDE SEQUENCE</scope>
    <source>
        <strain evidence="4">SCP</strain>
        <tissue evidence="4">Leaves</tissue>
    </source>
</reference>
<protein>
    <recommendedName>
        <fullName evidence="6">Polymerase nucleotidyl transferase domain-containing protein</fullName>
    </recommendedName>
</protein>
<evidence type="ECO:0008006" key="6">
    <source>
        <dbReference type="Google" id="ProtNLM"/>
    </source>
</evidence>
<dbReference type="Gene3D" id="1.10.1410.10">
    <property type="match status" value="1"/>
</dbReference>
<evidence type="ECO:0000313" key="5">
    <source>
        <dbReference type="Proteomes" id="UP001179952"/>
    </source>
</evidence>
<keyword evidence="5" id="KW-1185">Reference proteome</keyword>
<dbReference type="PANTHER" id="PTHR45979:SF2">
    <property type="entry name" value="PAP_OAS1 SUBSTRATE-BINDING DOMAIN SUPERFAMILY"/>
    <property type="match status" value="1"/>
</dbReference>
<feature type="domain" description="Poly(A) RNA polymerase mitochondrial-like central palm" evidence="2">
    <location>
        <begin position="58"/>
        <end position="180"/>
    </location>
</feature>
<evidence type="ECO:0000259" key="2">
    <source>
        <dbReference type="Pfam" id="PF22600"/>
    </source>
</evidence>
<dbReference type="CDD" id="cd05402">
    <property type="entry name" value="NT_PAP_TUTase"/>
    <property type="match status" value="1"/>
</dbReference>
<feature type="compositionally biased region" description="Low complexity" evidence="1">
    <location>
        <begin position="781"/>
        <end position="798"/>
    </location>
</feature>
<reference evidence="4" key="1">
    <citation type="journal article" date="2023" name="Nat. Commun.">
        <title>Diploid and tetraploid genomes of Acorus and the evolution of monocots.</title>
        <authorList>
            <person name="Ma L."/>
            <person name="Liu K.W."/>
            <person name="Li Z."/>
            <person name="Hsiao Y.Y."/>
            <person name="Qi Y."/>
            <person name="Fu T."/>
            <person name="Tang G.D."/>
            <person name="Zhang D."/>
            <person name="Sun W.H."/>
            <person name="Liu D.K."/>
            <person name="Li Y."/>
            <person name="Chen G.Z."/>
            <person name="Liu X.D."/>
            <person name="Liao X.Y."/>
            <person name="Jiang Y.T."/>
            <person name="Yu X."/>
            <person name="Hao Y."/>
            <person name="Huang J."/>
            <person name="Zhao X.W."/>
            <person name="Ke S."/>
            <person name="Chen Y.Y."/>
            <person name="Wu W.L."/>
            <person name="Hsu J.L."/>
            <person name="Lin Y.F."/>
            <person name="Huang M.D."/>
            <person name="Li C.Y."/>
            <person name="Huang L."/>
            <person name="Wang Z.W."/>
            <person name="Zhao X."/>
            <person name="Zhong W.Y."/>
            <person name="Peng D.H."/>
            <person name="Ahmad S."/>
            <person name="Lan S."/>
            <person name="Zhang J.S."/>
            <person name="Tsai W.C."/>
            <person name="Van de Peer Y."/>
            <person name="Liu Z.J."/>
        </authorList>
    </citation>
    <scope>NUCLEOTIDE SEQUENCE</scope>
    <source>
        <strain evidence="4">SCP</strain>
    </source>
</reference>
<dbReference type="Gene3D" id="3.30.460.10">
    <property type="entry name" value="Beta Polymerase, domain 2"/>
    <property type="match status" value="1"/>
</dbReference>
<accession>A0AAV9AK02</accession>
<comment type="caution">
    <text evidence="4">The sequence shown here is derived from an EMBL/GenBank/DDBJ whole genome shotgun (WGS) entry which is preliminary data.</text>
</comment>
<dbReference type="Proteomes" id="UP001179952">
    <property type="component" value="Unassembled WGS sequence"/>
</dbReference>
<dbReference type="Pfam" id="PF22600">
    <property type="entry name" value="MTPAP-like_central"/>
    <property type="match status" value="1"/>
</dbReference>
<gene>
    <name evidence="4" type="ORF">QJS04_geneDACA017034</name>
</gene>
<feature type="compositionally biased region" description="Polar residues" evidence="1">
    <location>
        <begin position="803"/>
        <end position="815"/>
    </location>
</feature>
<name>A0AAV9AK02_ACOGR</name>
<feature type="compositionally biased region" description="Basic and acidic residues" evidence="1">
    <location>
        <begin position="818"/>
        <end position="829"/>
    </location>
</feature>
<feature type="region of interest" description="Disordered" evidence="1">
    <location>
        <begin position="692"/>
        <end position="742"/>
    </location>
</feature>
<proteinExistence type="predicted"/>